<feature type="compositionally biased region" description="Basic and acidic residues" evidence="1">
    <location>
        <begin position="83"/>
        <end position="98"/>
    </location>
</feature>
<organism evidence="2 3">
    <name type="scientific">Streptomyces clavuligerus</name>
    <dbReference type="NCBI Taxonomy" id="1901"/>
    <lineage>
        <taxon>Bacteria</taxon>
        <taxon>Bacillati</taxon>
        <taxon>Actinomycetota</taxon>
        <taxon>Actinomycetes</taxon>
        <taxon>Kitasatosporales</taxon>
        <taxon>Streptomycetaceae</taxon>
        <taxon>Streptomyces</taxon>
    </lineage>
</organism>
<gene>
    <name evidence="2" type="ORF">SCLAV_0336</name>
</gene>
<evidence type="ECO:0000313" key="2">
    <source>
        <dbReference type="EMBL" id="EFG05412.1"/>
    </source>
</evidence>
<accession>E2Q880</accession>
<feature type="region of interest" description="Disordered" evidence="1">
    <location>
        <begin position="1"/>
        <end position="24"/>
    </location>
</feature>
<proteinExistence type="predicted"/>
<dbReference type="Pfam" id="PF19372">
    <property type="entry name" value="DUF5947"/>
    <property type="match status" value="1"/>
</dbReference>
<dbReference type="InterPro" id="IPR045991">
    <property type="entry name" value="DUF5947"/>
</dbReference>
<dbReference type="eggNOG" id="ENOG50313MT">
    <property type="taxonomic scope" value="Bacteria"/>
</dbReference>
<reference evidence="2 3" key="1">
    <citation type="journal article" date="2010" name="Genome Biol. Evol.">
        <title>The sequence of a 1.8-mb bacterial linear plasmid reveals a rich evolutionary reservoir of secondary metabolic pathways.</title>
        <authorList>
            <person name="Medema M.H."/>
            <person name="Trefzer A."/>
            <person name="Kovalchuk A."/>
            <person name="van den Berg M."/>
            <person name="Mueller U."/>
            <person name="Heijne W."/>
            <person name="Wu L."/>
            <person name="Alam M.T."/>
            <person name="Ronning C.M."/>
            <person name="Nierman W.C."/>
            <person name="Bovenberg R.A.L."/>
            <person name="Breitling R."/>
            <person name="Takano E."/>
        </authorList>
    </citation>
    <scope>NUCLEOTIDE SEQUENCE [LARGE SCALE GENOMIC DNA]</scope>
    <source>
        <strain evidence="3">ATCC 27064 / DSM 738 / JCM 4710 / NBRC 13307 / NCIMB 12785 / NRRL 3585 / VKM Ac-602</strain>
    </source>
</reference>
<feature type="region of interest" description="Disordered" evidence="1">
    <location>
        <begin position="83"/>
        <end position="112"/>
    </location>
</feature>
<dbReference type="STRING" id="1901.BB341_26105"/>
<sequence length="251" mass="27617">MPTDPAVPAVPAGSWPDREVRPLTRPGTTLLRGLRRTPAVRPERCGLCSQRVDDGHRHLADTAARALVCVCIACALLFERPDGQREGQREGQPERQEQGRAPAQGRYLPLPDRCLTDPGHEPDEAAWTALRIPVSTAFVLDNTALGRRILCYPSPAGATEAERDEDAWRAAFGNSRLAAVLRPDVEALLLRRTGDRIRCLLVPVDVCYELVGRMRLRWRGFDGGAEANADLDAFFADLAERAEPLPKETVA</sequence>
<dbReference type="EMBL" id="CM000913">
    <property type="protein sequence ID" value="EFG05412.1"/>
    <property type="molecule type" value="Genomic_DNA"/>
</dbReference>
<dbReference type="Proteomes" id="UP000002357">
    <property type="component" value="Chromosome"/>
</dbReference>
<evidence type="ECO:0000313" key="3">
    <source>
        <dbReference type="Proteomes" id="UP000002357"/>
    </source>
</evidence>
<name>E2Q880_STRCL</name>
<protein>
    <submittedName>
        <fullName evidence="2">Uncharacterized protein</fullName>
    </submittedName>
</protein>
<evidence type="ECO:0000256" key="1">
    <source>
        <dbReference type="SAM" id="MobiDB-lite"/>
    </source>
</evidence>
<dbReference type="AlphaFoldDB" id="E2Q880"/>
<keyword evidence="3" id="KW-1185">Reference proteome</keyword>